<dbReference type="AlphaFoldDB" id="A0A9P6E180"/>
<dbReference type="EMBL" id="MU128922">
    <property type="protein sequence ID" value="KAF9518813.1"/>
    <property type="molecule type" value="Genomic_DNA"/>
</dbReference>
<reference evidence="1" key="1">
    <citation type="journal article" date="2020" name="Nat. Commun.">
        <title>Large-scale genome sequencing of mycorrhizal fungi provides insights into the early evolution of symbiotic traits.</title>
        <authorList>
            <person name="Miyauchi S."/>
            <person name="Kiss E."/>
            <person name="Kuo A."/>
            <person name="Drula E."/>
            <person name="Kohler A."/>
            <person name="Sanchez-Garcia M."/>
            <person name="Morin E."/>
            <person name="Andreopoulos B."/>
            <person name="Barry K.W."/>
            <person name="Bonito G."/>
            <person name="Buee M."/>
            <person name="Carver A."/>
            <person name="Chen C."/>
            <person name="Cichocki N."/>
            <person name="Clum A."/>
            <person name="Culley D."/>
            <person name="Crous P.W."/>
            <person name="Fauchery L."/>
            <person name="Girlanda M."/>
            <person name="Hayes R.D."/>
            <person name="Keri Z."/>
            <person name="LaButti K."/>
            <person name="Lipzen A."/>
            <person name="Lombard V."/>
            <person name="Magnuson J."/>
            <person name="Maillard F."/>
            <person name="Murat C."/>
            <person name="Nolan M."/>
            <person name="Ohm R.A."/>
            <person name="Pangilinan J."/>
            <person name="Pereira M.F."/>
            <person name="Perotto S."/>
            <person name="Peter M."/>
            <person name="Pfister S."/>
            <person name="Riley R."/>
            <person name="Sitrit Y."/>
            <person name="Stielow J.B."/>
            <person name="Szollosi G."/>
            <person name="Zifcakova L."/>
            <person name="Stursova M."/>
            <person name="Spatafora J.W."/>
            <person name="Tedersoo L."/>
            <person name="Vaario L.M."/>
            <person name="Yamada A."/>
            <person name="Yan M."/>
            <person name="Wang P."/>
            <person name="Xu J."/>
            <person name="Bruns T."/>
            <person name="Baldrian P."/>
            <person name="Vilgalys R."/>
            <person name="Dunand C."/>
            <person name="Henrissat B."/>
            <person name="Grigoriev I.V."/>
            <person name="Hibbett D."/>
            <person name="Nagy L.G."/>
            <person name="Martin F.M."/>
        </authorList>
    </citation>
    <scope>NUCLEOTIDE SEQUENCE</scope>
    <source>
        <strain evidence="1">UP504</strain>
    </source>
</reference>
<protein>
    <submittedName>
        <fullName evidence="1">Uncharacterized protein</fullName>
    </submittedName>
</protein>
<accession>A0A9P6E180</accession>
<sequence length="142" mass="16165">MNGNSLPSDRVAWTRRYSMKSRSLFNPHAGSTARHSRISTAPGGLDVVDIKTLNILIKIAVCWKFKTALSWTHSNSPGNVLYKDYFGRNFRHFPRHYTIRSGRLAMNRRQRIGTIDIGLVKQRTRVMSLLMAFCIFAAHIGS</sequence>
<keyword evidence="2" id="KW-1185">Reference proteome</keyword>
<name>A0A9P6E180_9AGAM</name>
<evidence type="ECO:0000313" key="1">
    <source>
        <dbReference type="EMBL" id="KAF9518813.1"/>
    </source>
</evidence>
<proteinExistence type="predicted"/>
<dbReference type="Proteomes" id="UP000886523">
    <property type="component" value="Unassembled WGS sequence"/>
</dbReference>
<organism evidence="1 2">
    <name type="scientific">Hydnum rufescens UP504</name>
    <dbReference type="NCBI Taxonomy" id="1448309"/>
    <lineage>
        <taxon>Eukaryota</taxon>
        <taxon>Fungi</taxon>
        <taxon>Dikarya</taxon>
        <taxon>Basidiomycota</taxon>
        <taxon>Agaricomycotina</taxon>
        <taxon>Agaricomycetes</taxon>
        <taxon>Cantharellales</taxon>
        <taxon>Hydnaceae</taxon>
        <taxon>Hydnum</taxon>
    </lineage>
</organism>
<gene>
    <name evidence="1" type="ORF">BS47DRAFT_1358670</name>
</gene>
<comment type="caution">
    <text evidence="1">The sequence shown here is derived from an EMBL/GenBank/DDBJ whole genome shotgun (WGS) entry which is preliminary data.</text>
</comment>
<evidence type="ECO:0000313" key="2">
    <source>
        <dbReference type="Proteomes" id="UP000886523"/>
    </source>
</evidence>